<keyword evidence="2" id="KW-1185">Reference proteome</keyword>
<sequence length="245" mass="28398">MEKSNVPDFETATGTIDYGFTNDYVFRKILQENNDVLKALICSILHMKPDGVEVTVTNPISLGETFSAKDFILDVRVVLNDGRLIDLEMQMTNEYNWPDRSISYASRNFDQLKRGEYYIDAKPVHSIGFLNFTLFEDNPEFNALYQLLNVKTKRLYSEKFSIHVIDLSRIDLATEEDRHYGIDRWAKLFKTKTWEDLRMITKNNETMQKAADSLYQLNSDAVARQCAQSRADATYWETIKNNVSA</sequence>
<dbReference type="InterPro" id="IPR010106">
    <property type="entry name" value="RpnA"/>
</dbReference>
<proteinExistence type="predicted"/>
<dbReference type="Pfam" id="PF12784">
    <property type="entry name" value="PDDEXK_2"/>
    <property type="match status" value="1"/>
</dbReference>
<evidence type="ECO:0000313" key="1">
    <source>
        <dbReference type="EMBL" id="CRL41290.1"/>
    </source>
</evidence>
<dbReference type="EMBL" id="CVRR01000040">
    <property type="protein sequence ID" value="CRL41290.1"/>
    <property type="molecule type" value="Genomic_DNA"/>
</dbReference>
<evidence type="ECO:0008006" key="3">
    <source>
        <dbReference type="Google" id="ProtNLM"/>
    </source>
</evidence>
<name>A0A0M6WUD3_9FIRM</name>
<dbReference type="PANTHER" id="PTHR41317">
    <property type="entry name" value="PD-(D_E)XK NUCLEASE FAMILY TRANSPOSASE"/>
    <property type="match status" value="1"/>
</dbReference>
<dbReference type="Proteomes" id="UP000049979">
    <property type="component" value="Unassembled WGS sequence"/>
</dbReference>
<protein>
    <recommendedName>
        <fullName evidence="3">PD-(D/E)XK nuclease family transposase</fullName>
    </recommendedName>
</protein>
<organism evidence="1 2">
    <name type="scientific">Roseburia faecis</name>
    <dbReference type="NCBI Taxonomy" id="301302"/>
    <lineage>
        <taxon>Bacteria</taxon>
        <taxon>Bacillati</taxon>
        <taxon>Bacillota</taxon>
        <taxon>Clostridia</taxon>
        <taxon>Lachnospirales</taxon>
        <taxon>Lachnospiraceae</taxon>
        <taxon>Roseburia</taxon>
    </lineage>
</organism>
<dbReference type="RefSeq" id="WP_055068432.1">
    <property type="nucleotide sequence ID" value="NZ_CP173697.1"/>
</dbReference>
<gene>
    <name evidence="1" type="ORF">M72_31261</name>
</gene>
<reference evidence="2" key="1">
    <citation type="submission" date="2015-05" db="EMBL/GenBank/DDBJ databases">
        <authorList>
            <consortium name="Pathogen Informatics"/>
        </authorList>
    </citation>
    <scope>NUCLEOTIDE SEQUENCE [LARGE SCALE GENOMIC DNA]</scope>
    <source>
        <strain evidence="2">M72</strain>
    </source>
</reference>
<dbReference type="AlphaFoldDB" id="A0A0M6WUD3"/>
<evidence type="ECO:0000313" key="2">
    <source>
        <dbReference type="Proteomes" id="UP000049979"/>
    </source>
</evidence>
<dbReference type="PANTHER" id="PTHR41317:SF1">
    <property type="entry name" value="PD-(D_E)XK NUCLEASE FAMILY TRANSPOSASE"/>
    <property type="match status" value="1"/>
</dbReference>
<dbReference type="NCBIfam" id="TIGR01784">
    <property type="entry name" value="T_den_put_tspse"/>
    <property type="match status" value="1"/>
</dbReference>
<accession>A0A0M6WUD3</accession>